<evidence type="ECO:0000313" key="1">
    <source>
        <dbReference type="EMBL" id="PSB28152.1"/>
    </source>
</evidence>
<dbReference type="Pfam" id="PF10025">
    <property type="entry name" value="DUF2267"/>
    <property type="match status" value="1"/>
</dbReference>
<proteinExistence type="predicted"/>
<organism evidence="1 2">
    <name type="scientific">Stenomitos frigidus ULC18</name>
    <dbReference type="NCBI Taxonomy" id="2107698"/>
    <lineage>
        <taxon>Bacteria</taxon>
        <taxon>Bacillati</taxon>
        <taxon>Cyanobacteriota</taxon>
        <taxon>Cyanophyceae</taxon>
        <taxon>Leptolyngbyales</taxon>
        <taxon>Leptolyngbyaceae</taxon>
        <taxon>Stenomitos</taxon>
    </lineage>
</organism>
<sequence length="284" mass="32125">MPIAIRDDVVYIMLKKIQDGDRGPGLEPVSFNEFDFTGIELSTADFLGHLDYLNQEAYINAEFSGNAYGNQDDVPNVINAKELDFRIANTYGAPDGPLPHLITFKKAELTEKGHQMLEDMQKSPPASMKKGATVPIATKDTPFLEKVMIKGSLSDLYDARDITEVVFRTMRDMMPNQTVDRVASELHKEMEPTTEKELQSEIEDLWVDTNPLVRFISRVRQPLVIKDDTFLFRVKQEAGLQNTVDPEVAVKAVFSATKDELSDNRIQEIKSFLPGTIQRLWQEA</sequence>
<dbReference type="InterPro" id="IPR018727">
    <property type="entry name" value="DUF2267"/>
</dbReference>
<keyword evidence="2" id="KW-1185">Reference proteome</keyword>
<accession>A0A2T1E5X5</accession>
<reference evidence="1 2" key="2">
    <citation type="submission" date="2018-03" db="EMBL/GenBank/DDBJ databases">
        <title>The ancient ancestry and fast evolution of plastids.</title>
        <authorList>
            <person name="Moore K.R."/>
            <person name="Magnabosco C."/>
            <person name="Momper L."/>
            <person name="Gold D.A."/>
            <person name="Bosak T."/>
            <person name="Fournier G.P."/>
        </authorList>
    </citation>
    <scope>NUCLEOTIDE SEQUENCE [LARGE SCALE GENOMIC DNA]</scope>
    <source>
        <strain evidence="1 2">ULC18</strain>
    </source>
</reference>
<dbReference type="RefSeq" id="WP_106257092.1">
    <property type="nucleotide sequence ID" value="NZ_CAWNSW010000092.1"/>
</dbReference>
<dbReference type="AlphaFoldDB" id="A0A2T1E5X5"/>
<dbReference type="Gene3D" id="1.10.490.110">
    <property type="entry name" value="Uncharacterized conserved protein DUF2267"/>
    <property type="match status" value="1"/>
</dbReference>
<evidence type="ECO:0000313" key="2">
    <source>
        <dbReference type="Proteomes" id="UP000239576"/>
    </source>
</evidence>
<dbReference type="EMBL" id="PVWK01000083">
    <property type="protein sequence ID" value="PSB28152.1"/>
    <property type="molecule type" value="Genomic_DNA"/>
</dbReference>
<dbReference type="InterPro" id="IPR038282">
    <property type="entry name" value="DUF2267_sf"/>
</dbReference>
<comment type="caution">
    <text evidence="1">The sequence shown here is derived from an EMBL/GenBank/DDBJ whole genome shotgun (WGS) entry which is preliminary data.</text>
</comment>
<dbReference type="Proteomes" id="UP000239576">
    <property type="component" value="Unassembled WGS sequence"/>
</dbReference>
<gene>
    <name evidence="1" type="ORF">C7B82_15020</name>
</gene>
<protein>
    <submittedName>
        <fullName evidence="1">DUF2267 domain-containing protein</fullName>
    </submittedName>
</protein>
<dbReference type="OrthoDB" id="483793at2"/>
<name>A0A2T1E5X5_9CYAN</name>
<reference evidence="2" key="1">
    <citation type="submission" date="2018-02" db="EMBL/GenBank/DDBJ databases">
        <authorList>
            <person name="Moore K."/>
            <person name="Momper L."/>
        </authorList>
    </citation>
    <scope>NUCLEOTIDE SEQUENCE [LARGE SCALE GENOMIC DNA]</scope>
    <source>
        <strain evidence="2">ULC18</strain>
    </source>
</reference>